<dbReference type="Gene3D" id="2.120.10.30">
    <property type="entry name" value="TolB, C-terminal domain"/>
    <property type="match status" value="1"/>
</dbReference>
<sequence length="779" mass="88384">MLQPKQCFLLLFAWAIMAGGAMAQSVSSLESKAEKLFRTRQYEEAIGIYQQAVEKGSENPKTFYGLGMSYFSLADVNQRVKGAESLQKALDLDAGRFPKWTYLNLAKLYHLNEQIPQAEKALAAYEQVMDRRDPKAVQEVQAFKKALKNAKKYIGKPRKIAVHDFGFQVNSEHVEYNPVVSADEAIIAYTVLHPDEKGREMVEQIMMTTKDGMGNWKHPEKVEIETNARFNVGTAGISPDGEQMLIYMGGASNTGDIYEVLRTESGWTKPKAMNMVNTSRFHETTLSITSDGKTIYFASDRPGGYGGMDIWKVEKGQNGKWGQPKNLGPEINSPANEDAPFIHPDNITLFFTSDGHETMGGNDIFRSVLRGKEWTKPENMGYPINTPADDSYFTLIADGSKGYFSSNRKGGQGLQDIYYFDMPEQEANIPLTMLKGKIVGEDGKPIKTSIKMVNRKTQESVDFVYDPNPNTGNFLIILPPGQNYDMIIESEGFMPYTINVNIPNQTYFYELYQMIQLKSIKQFGVLVGQEVSVKNKFYDVEQEVNSMIDQKLFKESQLVQNDSLDMYEMMDLIVASEDEVAMDYLLDLAFKVKPVDLINFDQETEKMEVAKRRYFFDESTTEHLERKVVDGQEIFTLPTLSVTEESKKQKAQKAQPKVLQSTFEASLLNKQHQVFFQVGSSEMEDKYKPELQSLLEDLMKYEDLGIEISGHASQDGDAATNEKLSNERAIEVLNFFNHKGVVRRRIKAKGYGVIQDEQVSKEQARRVDIRLVDLKTYEN</sequence>
<dbReference type="PANTHER" id="PTHR30329:SF21">
    <property type="entry name" value="LIPOPROTEIN YIAD-RELATED"/>
    <property type="match status" value="1"/>
</dbReference>
<dbReference type="Gene3D" id="3.30.1330.60">
    <property type="entry name" value="OmpA-like domain"/>
    <property type="match status" value="1"/>
</dbReference>
<dbReference type="AlphaFoldDB" id="A0AAN4VYD1"/>
<dbReference type="GO" id="GO:0016020">
    <property type="term" value="C:membrane"/>
    <property type="evidence" value="ECO:0007669"/>
    <property type="project" value="UniProtKB-UniRule"/>
</dbReference>
<feature type="chain" id="PRO_5042986305" description="OmpA-like domain-containing protein" evidence="2">
    <location>
        <begin position="24"/>
        <end position="779"/>
    </location>
</feature>
<keyword evidence="5" id="KW-1185">Reference proteome</keyword>
<reference evidence="4 5" key="1">
    <citation type="submission" date="2021-12" db="EMBL/GenBank/DDBJ databases">
        <title>Genome sequencing of bacteria with rrn-lacking chromosome and rrn-plasmid.</title>
        <authorList>
            <person name="Anda M."/>
            <person name="Iwasaki W."/>
        </authorList>
    </citation>
    <scope>NUCLEOTIDE SEQUENCE [LARGE SCALE GENOMIC DNA]</scope>
    <source>
        <strain evidence="4 5">NBRC 15940</strain>
    </source>
</reference>
<dbReference type="RefSeq" id="WP_338236902.1">
    <property type="nucleotide sequence ID" value="NZ_BQKE01000001.1"/>
</dbReference>
<evidence type="ECO:0000313" key="5">
    <source>
        <dbReference type="Proteomes" id="UP001310022"/>
    </source>
</evidence>
<dbReference type="SUPFAM" id="SSF103088">
    <property type="entry name" value="OmpA-like"/>
    <property type="match status" value="1"/>
</dbReference>
<dbReference type="InterPro" id="IPR011990">
    <property type="entry name" value="TPR-like_helical_dom_sf"/>
</dbReference>
<organism evidence="4 5">
    <name type="scientific">Persicobacter diffluens</name>
    <dbReference type="NCBI Taxonomy" id="981"/>
    <lineage>
        <taxon>Bacteria</taxon>
        <taxon>Pseudomonadati</taxon>
        <taxon>Bacteroidota</taxon>
        <taxon>Cytophagia</taxon>
        <taxon>Cytophagales</taxon>
        <taxon>Persicobacteraceae</taxon>
        <taxon>Persicobacter</taxon>
    </lineage>
</organism>
<dbReference type="Pfam" id="PF07676">
    <property type="entry name" value="PD40"/>
    <property type="match status" value="3"/>
</dbReference>
<dbReference type="InterPro" id="IPR011659">
    <property type="entry name" value="WD40"/>
</dbReference>
<dbReference type="InterPro" id="IPR050330">
    <property type="entry name" value="Bact_OuterMem_StrucFunc"/>
</dbReference>
<dbReference type="PROSITE" id="PS51123">
    <property type="entry name" value="OMPA_2"/>
    <property type="match status" value="1"/>
</dbReference>
<dbReference type="PANTHER" id="PTHR30329">
    <property type="entry name" value="STATOR ELEMENT OF FLAGELLAR MOTOR COMPLEX"/>
    <property type="match status" value="1"/>
</dbReference>
<gene>
    <name evidence="4" type="ORF">PEDI_18880</name>
</gene>
<evidence type="ECO:0000256" key="2">
    <source>
        <dbReference type="SAM" id="SignalP"/>
    </source>
</evidence>
<dbReference type="SUPFAM" id="SSF82171">
    <property type="entry name" value="DPP6 N-terminal domain-like"/>
    <property type="match status" value="1"/>
</dbReference>
<feature type="signal peptide" evidence="2">
    <location>
        <begin position="1"/>
        <end position="23"/>
    </location>
</feature>
<dbReference type="Proteomes" id="UP001310022">
    <property type="component" value="Unassembled WGS sequence"/>
</dbReference>
<accession>A0AAN4VYD1</accession>
<keyword evidence="1" id="KW-0472">Membrane</keyword>
<feature type="domain" description="OmpA-like" evidence="3">
    <location>
        <begin position="663"/>
        <end position="775"/>
    </location>
</feature>
<dbReference type="SUPFAM" id="SSF48452">
    <property type="entry name" value="TPR-like"/>
    <property type="match status" value="1"/>
</dbReference>
<protein>
    <recommendedName>
        <fullName evidence="3">OmpA-like domain-containing protein</fullName>
    </recommendedName>
</protein>
<evidence type="ECO:0000313" key="4">
    <source>
        <dbReference type="EMBL" id="GJM61336.1"/>
    </source>
</evidence>
<dbReference type="Pfam" id="PF00691">
    <property type="entry name" value="OmpA"/>
    <property type="match status" value="1"/>
</dbReference>
<evidence type="ECO:0000259" key="3">
    <source>
        <dbReference type="PROSITE" id="PS51123"/>
    </source>
</evidence>
<evidence type="ECO:0000256" key="1">
    <source>
        <dbReference type="PROSITE-ProRule" id="PRU00473"/>
    </source>
</evidence>
<dbReference type="EMBL" id="BQKE01000001">
    <property type="protein sequence ID" value="GJM61336.1"/>
    <property type="molecule type" value="Genomic_DNA"/>
</dbReference>
<dbReference type="Gene3D" id="1.25.40.10">
    <property type="entry name" value="Tetratricopeptide repeat domain"/>
    <property type="match status" value="1"/>
</dbReference>
<dbReference type="InterPro" id="IPR011042">
    <property type="entry name" value="6-blade_b-propeller_TolB-like"/>
</dbReference>
<dbReference type="InterPro" id="IPR006665">
    <property type="entry name" value="OmpA-like"/>
</dbReference>
<proteinExistence type="predicted"/>
<comment type="caution">
    <text evidence="4">The sequence shown here is derived from an EMBL/GenBank/DDBJ whole genome shotgun (WGS) entry which is preliminary data.</text>
</comment>
<name>A0AAN4VYD1_9BACT</name>
<dbReference type="CDD" id="cd07185">
    <property type="entry name" value="OmpA_C-like"/>
    <property type="match status" value="1"/>
</dbReference>
<dbReference type="InterPro" id="IPR036737">
    <property type="entry name" value="OmpA-like_sf"/>
</dbReference>
<keyword evidence="2" id="KW-0732">Signal</keyword>